<evidence type="ECO:0000313" key="2">
    <source>
        <dbReference type="EMBL" id="OIW24680.1"/>
    </source>
</evidence>
<reference evidence="2 3" key="1">
    <citation type="submission" date="2016-10" db="EMBL/GenBank/DDBJ databases">
        <title>Draft genome sequence of Coniochaeta ligniaria NRRL30616, a lignocellulolytic fungus for bioabatement of inhibitors in plant biomass hydrolysates.</title>
        <authorList>
            <consortium name="DOE Joint Genome Institute"/>
            <person name="Jimenez D.J."/>
            <person name="Hector R.E."/>
            <person name="Riley R."/>
            <person name="Sun H."/>
            <person name="Grigoriev I.V."/>
            <person name="Van Elsas J.D."/>
            <person name="Nichols N.N."/>
        </authorList>
    </citation>
    <scope>NUCLEOTIDE SEQUENCE [LARGE SCALE GENOMIC DNA]</scope>
    <source>
        <strain evidence="2 3">NRRL 30616</strain>
    </source>
</reference>
<proteinExistence type="predicted"/>
<evidence type="ECO:0000256" key="1">
    <source>
        <dbReference type="SAM" id="MobiDB-lite"/>
    </source>
</evidence>
<protein>
    <submittedName>
        <fullName evidence="2">Uncharacterized protein</fullName>
    </submittedName>
</protein>
<accession>A0A1J7J4E0</accession>
<gene>
    <name evidence="2" type="ORF">CONLIGDRAFT_560122</name>
</gene>
<dbReference type="EMBL" id="KV875103">
    <property type="protein sequence ID" value="OIW24680.1"/>
    <property type="molecule type" value="Genomic_DNA"/>
</dbReference>
<keyword evidence="3" id="KW-1185">Reference proteome</keyword>
<sequence length="195" mass="21567">MLAQYEWQDANRKRGREDEYEDIAAGGTLGFTEHRSKRMQALPLRISEASRRWPTPSTLPTGQHNFLGQPGLHTVTPSDSDSEDASASTYAHNNHLQQQQACQANLAAHSPPTFYMEPERGHGDDMDMMIDTPEPSEVSMGYHHQEKQGDQGRHLQPGSLQPDPIGPPTITGRMPTPIQPSFAAQIRGGSKNWSG</sequence>
<feature type="region of interest" description="Disordered" evidence="1">
    <location>
        <begin position="48"/>
        <end position="89"/>
    </location>
</feature>
<feature type="region of interest" description="Disordered" evidence="1">
    <location>
        <begin position="138"/>
        <end position="195"/>
    </location>
</feature>
<feature type="compositionally biased region" description="Basic and acidic residues" evidence="1">
    <location>
        <begin position="143"/>
        <end position="153"/>
    </location>
</feature>
<name>A0A1J7J4E0_9PEZI</name>
<feature type="compositionally biased region" description="Polar residues" evidence="1">
    <location>
        <begin position="55"/>
        <end position="66"/>
    </location>
</feature>
<dbReference type="OrthoDB" id="2446291at2759"/>
<feature type="non-terminal residue" evidence="2">
    <location>
        <position position="195"/>
    </location>
</feature>
<evidence type="ECO:0000313" key="3">
    <source>
        <dbReference type="Proteomes" id="UP000182658"/>
    </source>
</evidence>
<dbReference type="InParanoid" id="A0A1J7J4E0"/>
<organism evidence="2 3">
    <name type="scientific">Coniochaeta ligniaria NRRL 30616</name>
    <dbReference type="NCBI Taxonomy" id="1408157"/>
    <lineage>
        <taxon>Eukaryota</taxon>
        <taxon>Fungi</taxon>
        <taxon>Dikarya</taxon>
        <taxon>Ascomycota</taxon>
        <taxon>Pezizomycotina</taxon>
        <taxon>Sordariomycetes</taxon>
        <taxon>Sordariomycetidae</taxon>
        <taxon>Coniochaetales</taxon>
        <taxon>Coniochaetaceae</taxon>
        <taxon>Coniochaeta</taxon>
    </lineage>
</organism>
<dbReference type="Proteomes" id="UP000182658">
    <property type="component" value="Unassembled WGS sequence"/>
</dbReference>
<dbReference type="AlphaFoldDB" id="A0A1J7J4E0"/>